<comment type="caution">
    <text evidence="2">The sequence shown here is derived from an EMBL/GenBank/DDBJ whole genome shotgun (WGS) entry which is preliminary data.</text>
</comment>
<dbReference type="PANTHER" id="PTHR10579">
    <property type="entry name" value="CALCIUM-ACTIVATED CHLORIDE CHANNEL REGULATOR"/>
    <property type="match status" value="1"/>
</dbReference>
<protein>
    <recommendedName>
        <fullName evidence="1">VWFA domain-containing protein</fullName>
    </recommendedName>
</protein>
<gene>
    <name evidence="2" type="ORF">OMM_05685</name>
</gene>
<sequence length="222" mass="23417">MPNIDIQFSFNEDDILQVSAECSGIDARTIQLNINETNDPDEIFLSSGPSAVVLCIDVSGSMSGHPIEQAKKAATAYINKKSGSGAMIGCTAFGSSAATVFPLLKDISSMLAGIDKIKMGYETCGGGTNMEKGLRQSIPMLDEKIKGFNKQIIILSDGYTSGNVRSLIPTCMECSITVHTVGAGGGYDRALLEEIATKTGGMFVAADNIDNLVEAFLSLAEK</sequence>
<dbReference type="Proteomes" id="UP000189670">
    <property type="component" value="Unassembled WGS sequence"/>
</dbReference>
<dbReference type="InterPro" id="IPR036465">
    <property type="entry name" value="vWFA_dom_sf"/>
</dbReference>
<dbReference type="EMBL" id="ATBP01002029">
    <property type="protein sequence ID" value="ETR66369.1"/>
    <property type="molecule type" value="Genomic_DNA"/>
</dbReference>
<dbReference type="SUPFAM" id="SSF53300">
    <property type="entry name" value="vWA-like"/>
    <property type="match status" value="1"/>
</dbReference>
<accession>A0A1V1NUV1</accession>
<reference evidence="3" key="1">
    <citation type="submission" date="2012-11" db="EMBL/GenBank/DDBJ databases">
        <authorList>
            <person name="Lucero-Rivera Y.E."/>
            <person name="Tovar-Ramirez D."/>
        </authorList>
    </citation>
    <scope>NUCLEOTIDE SEQUENCE [LARGE SCALE GENOMIC DNA]</scope>
    <source>
        <strain evidence="3">Araruama</strain>
    </source>
</reference>
<dbReference type="Gene3D" id="3.40.50.410">
    <property type="entry name" value="von Willebrand factor, type A domain"/>
    <property type="match status" value="1"/>
</dbReference>
<evidence type="ECO:0000259" key="1">
    <source>
        <dbReference type="PROSITE" id="PS50234"/>
    </source>
</evidence>
<dbReference type="Pfam" id="PF00092">
    <property type="entry name" value="VWA"/>
    <property type="match status" value="1"/>
</dbReference>
<dbReference type="InterPro" id="IPR002035">
    <property type="entry name" value="VWF_A"/>
</dbReference>
<dbReference type="AlphaFoldDB" id="A0A1V1NUV1"/>
<dbReference type="PROSITE" id="PS50234">
    <property type="entry name" value="VWFA"/>
    <property type="match status" value="1"/>
</dbReference>
<dbReference type="CDD" id="cd00198">
    <property type="entry name" value="vWFA"/>
    <property type="match status" value="1"/>
</dbReference>
<dbReference type="SMART" id="SM00327">
    <property type="entry name" value="VWA"/>
    <property type="match status" value="1"/>
</dbReference>
<evidence type="ECO:0000313" key="2">
    <source>
        <dbReference type="EMBL" id="ETR66369.1"/>
    </source>
</evidence>
<dbReference type="InterPro" id="IPR051266">
    <property type="entry name" value="CLCR"/>
</dbReference>
<dbReference type="PANTHER" id="PTHR10579:SF43">
    <property type="entry name" value="ZINC FINGER (C3HC4-TYPE RING FINGER) FAMILY PROTEIN"/>
    <property type="match status" value="1"/>
</dbReference>
<proteinExistence type="predicted"/>
<name>A0A1V1NUV1_9BACT</name>
<evidence type="ECO:0000313" key="3">
    <source>
        <dbReference type="Proteomes" id="UP000189670"/>
    </source>
</evidence>
<feature type="domain" description="VWFA" evidence="1">
    <location>
        <begin position="51"/>
        <end position="222"/>
    </location>
</feature>
<organism evidence="2 3">
    <name type="scientific">Candidatus Magnetoglobus multicellularis str. Araruama</name>
    <dbReference type="NCBI Taxonomy" id="890399"/>
    <lineage>
        <taxon>Bacteria</taxon>
        <taxon>Pseudomonadati</taxon>
        <taxon>Thermodesulfobacteriota</taxon>
        <taxon>Desulfobacteria</taxon>
        <taxon>Desulfobacterales</taxon>
        <taxon>Desulfobacteraceae</taxon>
        <taxon>Candidatus Magnetoglobus</taxon>
    </lineage>
</organism>